<dbReference type="Proteomes" id="UP000824120">
    <property type="component" value="Chromosome 11"/>
</dbReference>
<name>A0A9J5WNJ1_SOLCO</name>
<dbReference type="EMBL" id="JACXVP010000011">
    <property type="protein sequence ID" value="KAG5577465.1"/>
    <property type="molecule type" value="Genomic_DNA"/>
</dbReference>
<protein>
    <submittedName>
        <fullName evidence="1">Uncharacterized protein</fullName>
    </submittedName>
</protein>
<dbReference type="AlphaFoldDB" id="A0A9J5WNJ1"/>
<proteinExistence type="predicted"/>
<keyword evidence="2" id="KW-1185">Reference proteome</keyword>
<evidence type="ECO:0000313" key="2">
    <source>
        <dbReference type="Proteomes" id="UP000824120"/>
    </source>
</evidence>
<sequence length="156" mass="18615">MPEHTSDLLSCWIRRGGCKTQKRWWKLIPSCIWWSVWRERNGRCFEDKSNSIHKVKWNCLVSLLFWCKQLCIDDEDQITELIGSLFIIRELWVPNNFGIRAFMVSTRMEGRIEGLEKTMDEVQHEIGSRCVITWGDLDLDAKRWRDEILQHMKGKS</sequence>
<reference evidence="1 2" key="1">
    <citation type="submission" date="2020-09" db="EMBL/GenBank/DDBJ databases">
        <title>De no assembly of potato wild relative species, Solanum commersonii.</title>
        <authorList>
            <person name="Cho K."/>
        </authorList>
    </citation>
    <scope>NUCLEOTIDE SEQUENCE [LARGE SCALE GENOMIC DNA]</scope>
    <source>
        <strain evidence="1">LZ3.2</strain>
        <tissue evidence="1">Leaf</tissue>
    </source>
</reference>
<evidence type="ECO:0000313" key="1">
    <source>
        <dbReference type="EMBL" id="KAG5577465.1"/>
    </source>
</evidence>
<comment type="caution">
    <text evidence="1">The sequence shown here is derived from an EMBL/GenBank/DDBJ whole genome shotgun (WGS) entry which is preliminary data.</text>
</comment>
<accession>A0A9J5WNJ1</accession>
<gene>
    <name evidence="1" type="ORF">H5410_057599</name>
</gene>
<organism evidence="1 2">
    <name type="scientific">Solanum commersonii</name>
    <name type="common">Commerson's wild potato</name>
    <name type="synonym">Commerson's nightshade</name>
    <dbReference type="NCBI Taxonomy" id="4109"/>
    <lineage>
        <taxon>Eukaryota</taxon>
        <taxon>Viridiplantae</taxon>
        <taxon>Streptophyta</taxon>
        <taxon>Embryophyta</taxon>
        <taxon>Tracheophyta</taxon>
        <taxon>Spermatophyta</taxon>
        <taxon>Magnoliopsida</taxon>
        <taxon>eudicotyledons</taxon>
        <taxon>Gunneridae</taxon>
        <taxon>Pentapetalae</taxon>
        <taxon>asterids</taxon>
        <taxon>lamiids</taxon>
        <taxon>Solanales</taxon>
        <taxon>Solanaceae</taxon>
        <taxon>Solanoideae</taxon>
        <taxon>Solaneae</taxon>
        <taxon>Solanum</taxon>
    </lineage>
</organism>